<dbReference type="PRINTS" id="PR00119">
    <property type="entry name" value="CATATPASE"/>
</dbReference>
<reference evidence="13 14" key="1">
    <citation type="journal article" date="2016" name="Nat. Commun.">
        <title>Thousands of microbial genomes shed light on interconnected biogeochemical processes in an aquifer system.</title>
        <authorList>
            <person name="Anantharaman K."/>
            <person name="Brown C.T."/>
            <person name="Hug L.A."/>
            <person name="Sharon I."/>
            <person name="Castelle C.J."/>
            <person name="Probst A.J."/>
            <person name="Thomas B.C."/>
            <person name="Singh A."/>
            <person name="Wilkins M.J."/>
            <person name="Karaoz U."/>
            <person name="Brodie E.L."/>
            <person name="Williams K.H."/>
            <person name="Hubbard S.S."/>
            <person name="Banfield J.F."/>
        </authorList>
    </citation>
    <scope>NUCLEOTIDE SEQUENCE [LARGE SCALE GENOMIC DNA]</scope>
</reference>
<keyword evidence="10 11" id="KW-0472">Membrane</keyword>
<name>A0A1G2T1G0_9BACT</name>
<dbReference type="NCBIfam" id="TIGR01512">
    <property type="entry name" value="ATPase-IB2_Cd"/>
    <property type="match status" value="1"/>
</dbReference>
<dbReference type="Pfam" id="PF00702">
    <property type="entry name" value="Hydrolase"/>
    <property type="match status" value="1"/>
</dbReference>
<dbReference type="SUPFAM" id="SSF56784">
    <property type="entry name" value="HAD-like"/>
    <property type="match status" value="1"/>
</dbReference>
<dbReference type="PANTHER" id="PTHR43520">
    <property type="entry name" value="ATP7, ISOFORM B"/>
    <property type="match status" value="1"/>
</dbReference>
<evidence type="ECO:0000256" key="1">
    <source>
        <dbReference type="ARBA" id="ARBA00004651"/>
    </source>
</evidence>
<protein>
    <recommendedName>
        <fullName evidence="12">HMA domain-containing protein</fullName>
    </recommendedName>
</protein>
<dbReference type="InterPro" id="IPR023214">
    <property type="entry name" value="HAD_sf"/>
</dbReference>
<dbReference type="SUPFAM" id="SSF55008">
    <property type="entry name" value="HMA, heavy metal-associated domain"/>
    <property type="match status" value="1"/>
</dbReference>
<dbReference type="NCBIfam" id="TIGR01511">
    <property type="entry name" value="ATPase-IB1_Cu"/>
    <property type="match status" value="1"/>
</dbReference>
<evidence type="ECO:0000256" key="9">
    <source>
        <dbReference type="ARBA" id="ARBA00022989"/>
    </source>
</evidence>
<dbReference type="GO" id="GO:0005507">
    <property type="term" value="F:copper ion binding"/>
    <property type="evidence" value="ECO:0007669"/>
    <property type="project" value="TreeGrafter"/>
</dbReference>
<keyword evidence="4 11" id="KW-0812">Transmembrane</keyword>
<sequence>MHCASCATIIEKELGKAAGVNAVSVNFGTEKAKIEFDPAVTDAHKLSERIEPLGYSLGNLSHADHHGEENLRVLKSRTLTSLPLAGAAIVIMTLEFLFEISVPMAIPAVLAAYMLFVVGRPYLMGIHRFARYGKANMDTLIGIGTSAAFFYSLTVMILGSSLGTYFDVTIIVIAFITLGNYLEARSKQKTGDAIEKLLNLQAKTALVRRDGRETEVPITEVTHGDLIIIKPGAKIPVDGEIIEGASYIDESMITGEPMPVSKKVGDTVAAGTLNTSGSFVFKATKVGSETMLSSIIRMVEEAQGSKAPIQALADKISSVFVPVVLGLAVLAFTTWFMAGFPSLGLISFVAVLVIACPCALGLATPTAIIVGVGKGAGVGILVKDAATLEKLYKVDTVIVDKTGTLTIGKPTVSFATSDETLSLAASVDTNSEHPIAIAIVNEAKHRGLEIKKVSEYKRIPGVGGEALLDGERIFVGHKGGDYVEVEKGGAEIGKIKVSDAIRPASKLAVEELKRMGIKVVMITGDSKDVAEKVSKELGIEEYFARVMPFDKYEKVKELQERGLKVAMVGDGINDAPALAQADVGIAMATGTDVAIESAGITLLHGDISKLVKAIHLSRITMRGIKQNLFWAFFYNIVGIPLAAGAFYPLFGWLLNPAFAGLAMAFSSVSVVGNSLRLKTKKI</sequence>
<dbReference type="InterPro" id="IPR036163">
    <property type="entry name" value="HMA_dom_sf"/>
</dbReference>
<dbReference type="InterPro" id="IPR001757">
    <property type="entry name" value="P_typ_ATPase"/>
</dbReference>
<dbReference type="Pfam" id="PF00403">
    <property type="entry name" value="HMA"/>
    <property type="match status" value="1"/>
</dbReference>
<dbReference type="Proteomes" id="UP000178107">
    <property type="component" value="Unassembled WGS sequence"/>
</dbReference>
<feature type="transmembrane region" description="Helical" evidence="11">
    <location>
        <begin position="79"/>
        <end position="98"/>
    </location>
</feature>
<evidence type="ECO:0000256" key="6">
    <source>
        <dbReference type="ARBA" id="ARBA00022741"/>
    </source>
</evidence>
<dbReference type="GO" id="GO:0005524">
    <property type="term" value="F:ATP binding"/>
    <property type="evidence" value="ECO:0007669"/>
    <property type="project" value="UniProtKB-UniRule"/>
</dbReference>
<evidence type="ECO:0000256" key="7">
    <source>
        <dbReference type="ARBA" id="ARBA00022840"/>
    </source>
</evidence>
<evidence type="ECO:0000256" key="10">
    <source>
        <dbReference type="ARBA" id="ARBA00023136"/>
    </source>
</evidence>
<dbReference type="CDD" id="cd02094">
    <property type="entry name" value="P-type_ATPase_Cu-like"/>
    <property type="match status" value="1"/>
</dbReference>
<feature type="domain" description="HMA" evidence="12">
    <location>
        <begin position="1"/>
        <end position="58"/>
    </location>
</feature>
<dbReference type="SUPFAM" id="SSF81653">
    <property type="entry name" value="Calcium ATPase, transduction domain A"/>
    <property type="match status" value="1"/>
</dbReference>
<keyword evidence="8" id="KW-1278">Translocase</keyword>
<dbReference type="InterPro" id="IPR008250">
    <property type="entry name" value="ATPase_P-typ_transduc_dom_A_sf"/>
</dbReference>
<keyword evidence="6 11" id="KW-0547">Nucleotide-binding</keyword>
<feature type="transmembrane region" description="Helical" evidence="11">
    <location>
        <begin position="344"/>
        <end position="364"/>
    </location>
</feature>
<keyword evidence="5 11" id="KW-0479">Metal-binding</keyword>
<dbReference type="Gene3D" id="2.70.150.10">
    <property type="entry name" value="Calcium-transporting ATPase, cytoplasmic transduction domain A"/>
    <property type="match status" value="1"/>
</dbReference>
<dbReference type="InterPro" id="IPR006121">
    <property type="entry name" value="HMA_dom"/>
</dbReference>
<evidence type="ECO:0000313" key="14">
    <source>
        <dbReference type="Proteomes" id="UP000178107"/>
    </source>
</evidence>
<dbReference type="NCBIfam" id="TIGR01525">
    <property type="entry name" value="ATPase-IB_hvy"/>
    <property type="match status" value="1"/>
</dbReference>
<gene>
    <name evidence="13" type="ORF">A2838_01650</name>
</gene>
<dbReference type="GO" id="GO:0043682">
    <property type="term" value="F:P-type divalent copper transporter activity"/>
    <property type="evidence" value="ECO:0007669"/>
    <property type="project" value="TreeGrafter"/>
</dbReference>
<comment type="caution">
    <text evidence="13">The sequence shown here is derived from an EMBL/GenBank/DDBJ whole genome shotgun (WGS) entry which is preliminary data.</text>
</comment>
<dbReference type="PRINTS" id="PR00943">
    <property type="entry name" value="CUATPASE"/>
</dbReference>
<dbReference type="SUPFAM" id="SSF81665">
    <property type="entry name" value="Calcium ATPase, transmembrane domain M"/>
    <property type="match status" value="1"/>
</dbReference>
<dbReference type="InterPro" id="IPR023299">
    <property type="entry name" value="ATPase_P-typ_cyto_dom_N"/>
</dbReference>
<comment type="similarity">
    <text evidence="2 11">Belongs to the cation transport ATPase (P-type) (TC 3.A.3) family. Type IB subfamily.</text>
</comment>
<dbReference type="Gene3D" id="3.30.70.100">
    <property type="match status" value="1"/>
</dbReference>
<comment type="subcellular location">
    <subcellularLocation>
        <location evidence="1">Cell membrane</location>
        <topology evidence="1">Multi-pass membrane protein</topology>
    </subcellularLocation>
</comment>
<feature type="transmembrane region" description="Helical" evidence="11">
    <location>
        <begin position="164"/>
        <end position="182"/>
    </location>
</feature>
<dbReference type="Pfam" id="PF00122">
    <property type="entry name" value="E1-E2_ATPase"/>
    <property type="match status" value="1"/>
</dbReference>
<evidence type="ECO:0000256" key="11">
    <source>
        <dbReference type="RuleBase" id="RU362081"/>
    </source>
</evidence>
<dbReference type="CDD" id="cd00371">
    <property type="entry name" value="HMA"/>
    <property type="match status" value="1"/>
</dbReference>
<dbReference type="GO" id="GO:0016887">
    <property type="term" value="F:ATP hydrolysis activity"/>
    <property type="evidence" value="ECO:0007669"/>
    <property type="project" value="InterPro"/>
</dbReference>
<keyword evidence="3 11" id="KW-1003">Cell membrane</keyword>
<dbReference type="Gene3D" id="3.40.1110.10">
    <property type="entry name" value="Calcium-transporting ATPase, cytoplasmic domain N"/>
    <property type="match status" value="1"/>
</dbReference>
<feature type="transmembrane region" description="Helical" evidence="11">
    <location>
        <begin position="104"/>
        <end position="123"/>
    </location>
</feature>
<proteinExistence type="inferred from homology"/>
<dbReference type="NCBIfam" id="TIGR01494">
    <property type="entry name" value="ATPase_P-type"/>
    <property type="match status" value="1"/>
</dbReference>
<organism evidence="13 14">
    <name type="scientific">Candidatus Zambryskibacteria bacterium RIFCSPHIGHO2_01_FULL_46_25</name>
    <dbReference type="NCBI Taxonomy" id="1802738"/>
    <lineage>
        <taxon>Bacteria</taxon>
        <taxon>Candidatus Zambryskiibacteriota</taxon>
    </lineage>
</organism>
<feature type="transmembrane region" description="Helical" evidence="11">
    <location>
        <begin position="319"/>
        <end position="338"/>
    </location>
</feature>
<dbReference type="PROSITE" id="PS00154">
    <property type="entry name" value="ATPASE_E1_E2"/>
    <property type="match status" value="1"/>
</dbReference>
<dbReference type="EMBL" id="MHVH01000005">
    <property type="protein sequence ID" value="OHA90471.1"/>
    <property type="molecule type" value="Genomic_DNA"/>
</dbReference>
<evidence type="ECO:0000256" key="5">
    <source>
        <dbReference type="ARBA" id="ARBA00022723"/>
    </source>
</evidence>
<evidence type="ECO:0000256" key="8">
    <source>
        <dbReference type="ARBA" id="ARBA00022967"/>
    </source>
</evidence>
<dbReference type="GO" id="GO:0005886">
    <property type="term" value="C:plasma membrane"/>
    <property type="evidence" value="ECO:0007669"/>
    <property type="project" value="UniProtKB-SubCell"/>
</dbReference>
<dbReference type="Gene3D" id="3.40.50.1000">
    <property type="entry name" value="HAD superfamily/HAD-like"/>
    <property type="match status" value="1"/>
</dbReference>
<feature type="transmembrane region" description="Helical" evidence="11">
    <location>
        <begin position="135"/>
        <end position="158"/>
    </location>
</feature>
<dbReference type="FunFam" id="3.30.70.100:FF:000001">
    <property type="entry name" value="ATPase copper transporting beta"/>
    <property type="match status" value="1"/>
</dbReference>
<evidence type="ECO:0000256" key="4">
    <source>
        <dbReference type="ARBA" id="ARBA00022692"/>
    </source>
</evidence>
<evidence type="ECO:0000256" key="2">
    <source>
        <dbReference type="ARBA" id="ARBA00006024"/>
    </source>
</evidence>
<dbReference type="GO" id="GO:0055070">
    <property type="term" value="P:copper ion homeostasis"/>
    <property type="evidence" value="ECO:0007669"/>
    <property type="project" value="TreeGrafter"/>
</dbReference>
<dbReference type="AlphaFoldDB" id="A0A1G2T1G0"/>
<dbReference type="InterPro" id="IPR036412">
    <property type="entry name" value="HAD-like_sf"/>
</dbReference>
<accession>A0A1G2T1G0</accession>
<dbReference type="PROSITE" id="PS50846">
    <property type="entry name" value="HMA_2"/>
    <property type="match status" value="1"/>
</dbReference>
<feature type="transmembrane region" description="Helical" evidence="11">
    <location>
        <begin position="628"/>
        <end position="650"/>
    </location>
</feature>
<evidence type="ECO:0000256" key="3">
    <source>
        <dbReference type="ARBA" id="ARBA00022475"/>
    </source>
</evidence>
<evidence type="ECO:0000259" key="12">
    <source>
        <dbReference type="PROSITE" id="PS50846"/>
    </source>
</evidence>
<keyword evidence="7 11" id="KW-0067">ATP-binding</keyword>
<dbReference type="FunFam" id="2.70.150.10:FF:000020">
    <property type="entry name" value="Copper-exporting P-type ATPase A"/>
    <property type="match status" value="1"/>
</dbReference>
<evidence type="ECO:0000313" key="13">
    <source>
        <dbReference type="EMBL" id="OHA90471.1"/>
    </source>
</evidence>
<dbReference type="InterPro" id="IPR027256">
    <property type="entry name" value="P-typ_ATPase_IB"/>
</dbReference>
<dbReference type="InterPro" id="IPR023298">
    <property type="entry name" value="ATPase_P-typ_TM_dom_sf"/>
</dbReference>
<dbReference type="PANTHER" id="PTHR43520:SF8">
    <property type="entry name" value="P-TYPE CU(+) TRANSPORTER"/>
    <property type="match status" value="1"/>
</dbReference>
<keyword evidence="9 11" id="KW-1133">Transmembrane helix</keyword>
<dbReference type="InterPro" id="IPR059000">
    <property type="entry name" value="ATPase_P-type_domA"/>
</dbReference>
<feature type="transmembrane region" description="Helical" evidence="11">
    <location>
        <begin position="656"/>
        <end position="675"/>
    </location>
</feature>
<dbReference type="InterPro" id="IPR018303">
    <property type="entry name" value="ATPase_P-typ_P_site"/>
</dbReference>